<evidence type="ECO:0000313" key="4">
    <source>
        <dbReference type="EMBL" id="SPC89411.1"/>
    </source>
</evidence>
<feature type="domain" description="Reverse transcriptase" evidence="1">
    <location>
        <begin position="497"/>
        <end position="597"/>
    </location>
</feature>
<dbReference type="Gene3D" id="3.60.10.10">
    <property type="entry name" value="Endonuclease/exonuclease/phosphatase"/>
    <property type="match status" value="1"/>
</dbReference>
<evidence type="ECO:0008006" key="5">
    <source>
        <dbReference type="Google" id="ProtNLM"/>
    </source>
</evidence>
<evidence type="ECO:0000259" key="3">
    <source>
        <dbReference type="Pfam" id="PF13456"/>
    </source>
</evidence>
<sequence length="1181" mass="136175">MKTIAWNCRGTNKNPTIRALKAMNKEHNPDYLFLSETKADERRIDIIRRRLGFYQCFCVPSLGKAGGLAMFWKAGMEVRVLEANSWLIAMSVKQEYGHEWLLVGVYGPPYARYRREFWESLQEVVHEFGGPWMCVGDFNCIISQEEKRGGSKIGSSSGGGLREFMEDWGGIDLGFIGYEFTWCNKRGGLANIRERLDRAICNGDWRLIFPKAGVIHLPLLQSDHNPIMVVANLEVGRKARPFRFEAAWTRDASSHQVIEAAWEEPVRGSASYRLMRRIQRAAKGLRKWNRENFGWCNTRIEEIKQKLVEYQRVEPSTQNISHLINLQQELDEWLVRQEVIWRQKSREIWLEEGDKNTKFFHLSTVIRRRANNIDRIKLEDDNWLTEMGDIENYFLDNFRHLYQSSNPTWPADLEGLIQPCIEELENERLCRVPSVEEIKGTVWEMNPWKAPGPNGMPGVFYQTYWEVVGNDIIAAVQNFFSSGVMLRELNQTFIILIPKKMGADNFNMFRPISLCNFSYKIISKIIVARLRPILERLISPTQAAFVPGRWIAENTVIVHEIVHTFQKKKKGKGLLGIKLDIQKAYDRVEWQFVLKVKAVNLAKSGMFASRNVHRVVLNKIAKDWGCKKISLDAKYLGSPLFLTRRKSKDFEFLAERLEAKINSWSSKYLSWAGRATMIRSVAQMIPVYTMSTFKIPSKICDRMDATIRRFWWKNGSNTRRFTAWKNWESLCQPRHCGGMGFRKFKEMNVALLAKMAWLVASNNEKLCVKVLKAKYARNNDWLRGKKVRSASWVWRSIENCSSLISKGRCLSVGSGQSINVWMEPWVPGAVNFKPTPRMEEARDTPMVVANLIDPLTRWWDVDKMRNFFDAESIELIKRIPIPVCAFSGGEDEKMCSLCGIQEESEVHLFKECHVAKMAWFGTKWCIRLEKFQINSRLDLVNLFIDPPNELLDQNFNQDQFLLLAAITVELIWKARNETIFNKKDLVLNTLPNHIEKVFDLYYKDSRLDSNMDIQCPQVWKAPQAQGIKMNVDAAWKDGKASLAVIARDHHGECVKAWVLNVVTISAEAAEAMAVRMAVLKVLEEKYYHVVIEGDAKFVMDSLSTSFHRGSWEAARIIEDILQLVKVLQGTSLIFQWTRRNSNVVAHLLAKWAFCSGFNGSLMNGSLPGKVAKAIESEKAYL</sequence>
<dbReference type="InterPro" id="IPR000477">
    <property type="entry name" value="RT_dom"/>
</dbReference>
<dbReference type="CDD" id="cd01650">
    <property type="entry name" value="RT_nLTR_like"/>
    <property type="match status" value="1"/>
</dbReference>
<dbReference type="CDD" id="cd06222">
    <property type="entry name" value="RNase_H_like"/>
    <property type="match status" value="1"/>
</dbReference>
<dbReference type="InterPro" id="IPR005135">
    <property type="entry name" value="Endo/exonuclease/phosphatase"/>
</dbReference>
<evidence type="ECO:0000259" key="1">
    <source>
        <dbReference type="Pfam" id="PF00078"/>
    </source>
</evidence>
<dbReference type="Pfam" id="PF00078">
    <property type="entry name" value="RVT_1"/>
    <property type="match status" value="1"/>
</dbReference>
<dbReference type="GO" id="GO:0004523">
    <property type="term" value="F:RNA-DNA hybrid ribonuclease activity"/>
    <property type="evidence" value="ECO:0007669"/>
    <property type="project" value="InterPro"/>
</dbReference>
<dbReference type="GO" id="GO:0003676">
    <property type="term" value="F:nucleic acid binding"/>
    <property type="evidence" value="ECO:0007669"/>
    <property type="project" value="InterPro"/>
</dbReference>
<dbReference type="EMBL" id="OIVN01001066">
    <property type="protein sequence ID" value="SPC89411.1"/>
    <property type="molecule type" value="Genomic_DNA"/>
</dbReference>
<reference evidence="4" key="1">
    <citation type="submission" date="2018-02" db="EMBL/GenBank/DDBJ databases">
        <authorList>
            <person name="Cohen D.B."/>
            <person name="Kent A.D."/>
        </authorList>
    </citation>
    <scope>NUCLEOTIDE SEQUENCE</scope>
</reference>
<name>A0A2N9FR65_FAGSY</name>
<dbReference type="InterPro" id="IPR043502">
    <property type="entry name" value="DNA/RNA_pol_sf"/>
</dbReference>
<dbReference type="SUPFAM" id="SSF56219">
    <property type="entry name" value="DNase I-like"/>
    <property type="match status" value="1"/>
</dbReference>
<dbReference type="InterPro" id="IPR036691">
    <property type="entry name" value="Endo/exonu/phosph_ase_sf"/>
</dbReference>
<accession>A0A2N9FR65</accession>
<dbReference type="SUPFAM" id="SSF56672">
    <property type="entry name" value="DNA/RNA polymerases"/>
    <property type="match status" value="1"/>
</dbReference>
<dbReference type="PANTHER" id="PTHR33116">
    <property type="entry name" value="REVERSE TRANSCRIPTASE ZINC-BINDING DOMAIN-CONTAINING PROTEIN-RELATED-RELATED"/>
    <property type="match status" value="1"/>
</dbReference>
<organism evidence="4">
    <name type="scientific">Fagus sylvatica</name>
    <name type="common">Beechnut</name>
    <dbReference type="NCBI Taxonomy" id="28930"/>
    <lineage>
        <taxon>Eukaryota</taxon>
        <taxon>Viridiplantae</taxon>
        <taxon>Streptophyta</taxon>
        <taxon>Embryophyta</taxon>
        <taxon>Tracheophyta</taxon>
        <taxon>Spermatophyta</taxon>
        <taxon>Magnoliopsida</taxon>
        <taxon>eudicotyledons</taxon>
        <taxon>Gunneridae</taxon>
        <taxon>Pentapetalae</taxon>
        <taxon>rosids</taxon>
        <taxon>fabids</taxon>
        <taxon>Fagales</taxon>
        <taxon>Fagaceae</taxon>
        <taxon>Fagus</taxon>
    </lineage>
</organism>
<dbReference type="Gene3D" id="3.30.420.10">
    <property type="entry name" value="Ribonuclease H-like superfamily/Ribonuclease H"/>
    <property type="match status" value="1"/>
</dbReference>
<evidence type="ECO:0000259" key="2">
    <source>
        <dbReference type="Pfam" id="PF03372"/>
    </source>
</evidence>
<proteinExistence type="predicted"/>
<dbReference type="InterPro" id="IPR002156">
    <property type="entry name" value="RNaseH_domain"/>
</dbReference>
<dbReference type="PANTHER" id="PTHR33116:SF78">
    <property type="entry name" value="OS12G0587133 PROTEIN"/>
    <property type="match status" value="1"/>
</dbReference>
<protein>
    <recommendedName>
        <fullName evidence="5">Reverse transcriptase domain-containing protein</fullName>
    </recommendedName>
</protein>
<dbReference type="InterPro" id="IPR036397">
    <property type="entry name" value="RNaseH_sf"/>
</dbReference>
<dbReference type="SUPFAM" id="SSF53098">
    <property type="entry name" value="Ribonuclease H-like"/>
    <property type="match status" value="1"/>
</dbReference>
<dbReference type="Pfam" id="PF13456">
    <property type="entry name" value="RVT_3"/>
    <property type="match status" value="1"/>
</dbReference>
<dbReference type="InterPro" id="IPR012337">
    <property type="entry name" value="RNaseH-like_sf"/>
</dbReference>
<feature type="domain" description="RNase H type-1" evidence="3">
    <location>
        <begin position="1030"/>
        <end position="1152"/>
    </location>
</feature>
<feature type="domain" description="Endonuclease/exonuclease/phosphatase" evidence="2">
    <location>
        <begin position="5"/>
        <end position="224"/>
    </location>
</feature>
<dbReference type="AlphaFoldDB" id="A0A2N9FR65"/>
<dbReference type="InterPro" id="IPR044730">
    <property type="entry name" value="RNase_H-like_dom_plant"/>
</dbReference>
<dbReference type="Pfam" id="PF03372">
    <property type="entry name" value="Exo_endo_phos"/>
    <property type="match status" value="1"/>
</dbReference>
<gene>
    <name evidence="4" type="ORF">FSB_LOCUS17293</name>
</gene>